<dbReference type="AlphaFoldDB" id="A0A8X6ME55"/>
<dbReference type="EMBL" id="BMAV01026405">
    <property type="protein sequence ID" value="GFS50092.1"/>
    <property type="molecule type" value="Genomic_DNA"/>
</dbReference>
<evidence type="ECO:0000313" key="2">
    <source>
        <dbReference type="Proteomes" id="UP000886998"/>
    </source>
</evidence>
<dbReference type="Proteomes" id="UP000886998">
    <property type="component" value="Unassembled WGS sequence"/>
</dbReference>
<name>A0A8X6ME55_9ARAC</name>
<proteinExistence type="predicted"/>
<dbReference type="OrthoDB" id="6436200at2759"/>
<organism evidence="1 2">
    <name type="scientific">Trichonephila inaurata madagascariensis</name>
    <dbReference type="NCBI Taxonomy" id="2747483"/>
    <lineage>
        <taxon>Eukaryota</taxon>
        <taxon>Metazoa</taxon>
        <taxon>Ecdysozoa</taxon>
        <taxon>Arthropoda</taxon>
        <taxon>Chelicerata</taxon>
        <taxon>Arachnida</taxon>
        <taxon>Araneae</taxon>
        <taxon>Araneomorphae</taxon>
        <taxon>Entelegynae</taxon>
        <taxon>Araneoidea</taxon>
        <taxon>Nephilidae</taxon>
        <taxon>Trichonephila</taxon>
        <taxon>Trichonephila inaurata</taxon>
    </lineage>
</organism>
<sequence>MHKESDKEIKTEPKLERLFLTLLKRYWNFKHIGDVEIERRKLAIGVSYSCAPHRQFVIVLTLQVCYSRSVRKSYPIGLPLHVPGC</sequence>
<accession>A0A8X6ME55</accession>
<reference evidence="1" key="1">
    <citation type="submission" date="2020-08" db="EMBL/GenBank/DDBJ databases">
        <title>Multicomponent nature underlies the extraordinary mechanical properties of spider dragline silk.</title>
        <authorList>
            <person name="Kono N."/>
            <person name="Nakamura H."/>
            <person name="Mori M."/>
            <person name="Yoshida Y."/>
            <person name="Ohtoshi R."/>
            <person name="Malay A.D."/>
            <person name="Moran D.A.P."/>
            <person name="Tomita M."/>
            <person name="Numata K."/>
            <person name="Arakawa K."/>
        </authorList>
    </citation>
    <scope>NUCLEOTIDE SEQUENCE</scope>
</reference>
<protein>
    <submittedName>
        <fullName evidence="1">Uncharacterized protein</fullName>
    </submittedName>
</protein>
<evidence type="ECO:0000313" key="1">
    <source>
        <dbReference type="EMBL" id="GFS50092.1"/>
    </source>
</evidence>
<gene>
    <name evidence="1" type="ORF">TNIN_467021</name>
</gene>
<comment type="caution">
    <text evidence="1">The sequence shown here is derived from an EMBL/GenBank/DDBJ whole genome shotgun (WGS) entry which is preliminary data.</text>
</comment>
<keyword evidence="2" id="KW-1185">Reference proteome</keyword>